<dbReference type="AlphaFoldDB" id="A0AAE0JSX2"/>
<dbReference type="Proteomes" id="UP001287356">
    <property type="component" value="Unassembled WGS sequence"/>
</dbReference>
<evidence type="ECO:0000256" key="6">
    <source>
        <dbReference type="ARBA" id="ARBA00023242"/>
    </source>
</evidence>
<keyword evidence="6" id="KW-0539">Nucleus</keyword>
<evidence type="ECO:0000313" key="9">
    <source>
        <dbReference type="EMBL" id="KAK3361228.1"/>
    </source>
</evidence>
<reference evidence="9" key="1">
    <citation type="journal article" date="2023" name="Mol. Phylogenet. Evol.">
        <title>Genome-scale phylogeny and comparative genomics of the fungal order Sordariales.</title>
        <authorList>
            <person name="Hensen N."/>
            <person name="Bonometti L."/>
            <person name="Westerberg I."/>
            <person name="Brannstrom I.O."/>
            <person name="Guillou S."/>
            <person name="Cros-Aarteil S."/>
            <person name="Calhoun S."/>
            <person name="Haridas S."/>
            <person name="Kuo A."/>
            <person name="Mondo S."/>
            <person name="Pangilinan J."/>
            <person name="Riley R."/>
            <person name="LaButti K."/>
            <person name="Andreopoulos B."/>
            <person name="Lipzen A."/>
            <person name="Chen C."/>
            <person name="Yan M."/>
            <person name="Daum C."/>
            <person name="Ng V."/>
            <person name="Clum A."/>
            <person name="Steindorff A."/>
            <person name="Ohm R.A."/>
            <person name="Martin F."/>
            <person name="Silar P."/>
            <person name="Natvig D.O."/>
            <person name="Lalanne C."/>
            <person name="Gautier V."/>
            <person name="Ament-Velasquez S.L."/>
            <person name="Kruys A."/>
            <person name="Hutchinson M.I."/>
            <person name="Powell A.J."/>
            <person name="Barry K."/>
            <person name="Miller A.N."/>
            <person name="Grigoriev I.V."/>
            <person name="Debuchy R."/>
            <person name="Gladieux P."/>
            <person name="Hiltunen Thoren M."/>
            <person name="Johannesson H."/>
        </authorList>
    </citation>
    <scope>NUCLEOTIDE SEQUENCE</scope>
    <source>
        <strain evidence="9">CBS 958.72</strain>
    </source>
</reference>
<dbReference type="Gene3D" id="4.10.240.10">
    <property type="entry name" value="Zn(2)-C6 fungal-type DNA-binding domain"/>
    <property type="match status" value="1"/>
</dbReference>
<feature type="region of interest" description="Disordered" evidence="7">
    <location>
        <begin position="170"/>
        <end position="191"/>
    </location>
</feature>
<evidence type="ECO:0000256" key="1">
    <source>
        <dbReference type="ARBA" id="ARBA00022723"/>
    </source>
</evidence>
<dbReference type="PROSITE" id="PS50048">
    <property type="entry name" value="ZN2_CY6_FUNGAL_2"/>
    <property type="match status" value="1"/>
</dbReference>
<feature type="region of interest" description="Disordered" evidence="7">
    <location>
        <begin position="1"/>
        <end position="49"/>
    </location>
</feature>
<dbReference type="GO" id="GO:0000978">
    <property type="term" value="F:RNA polymerase II cis-regulatory region sequence-specific DNA binding"/>
    <property type="evidence" value="ECO:0007669"/>
    <property type="project" value="TreeGrafter"/>
</dbReference>
<dbReference type="SMART" id="SM00066">
    <property type="entry name" value="GAL4"/>
    <property type="match status" value="1"/>
</dbReference>
<name>A0AAE0JSX2_9PEZI</name>
<organism evidence="9 10">
    <name type="scientific">Lasiosphaeria ovina</name>
    <dbReference type="NCBI Taxonomy" id="92902"/>
    <lineage>
        <taxon>Eukaryota</taxon>
        <taxon>Fungi</taxon>
        <taxon>Dikarya</taxon>
        <taxon>Ascomycota</taxon>
        <taxon>Pezizomycotina</taxon>
        <taxon>Sordariomycetes</taxon>
        <taxon>Sordariomycetidae</taxon>
        <taxon>Sordariales</taxon>
        <taxon>Lasiosphaeriaceae</taxon>
        <taxon>Lasiosphaeria</taxon>
    </lineage>
</organism>
<feature type="region of interest" description="Disordered" evidence="7">
    <location>
        <begin position="104"/>
        <end position="129"/>
    </location>
</feature>
<dbReference type="CDD" id="cd12148">
    <property type="entry name" value="fungal_TF_MHR"/>
    <property type="match status" value="1"/>
</dbReference>
<dbReference type="Pfam" id="PF04082">
    <property type="entry name" value="Fungal_trans"/>
    <property type="match status" value="1"/>
</dbReference>
<feature type="domain" description="Zn(2)-C6 fungal-type" evidence="8">
    <location>
        <begin position="64"/>
        <end position="94"/>
    </location>
</feature>
<dbReference type="PANTHER" id="PTHR31944">
    <property type="entry name" value="HEME-RESPONSIVE ZINC FINGER TRANSCRIPTION FACTOR HAP1"/>
    <property type="match status" value="1"/>
</dbReference>
<accession>A0AAE0JSX2</accession>
<evidence type="ECO:0000256" key="7">
    <source>
        <dbReference type="SAM" id="MobiDB-lite"/>
    </source>
</evidence>
<evidence type="ECO:0000313" key="10">
    <source>
        <dbReference type="Proteomes" id="UP001287356"/>
    </source>
</evidence>
<comment type="caution">
    <text evidence="9">The sequence shown here is derived from an EMBL/GenBank/DDBJ whole genome shotgun (WGS) entry which is preliminary data.</text>
</comment>
<protein>
    <recommendedName>
        <fullName evidence="8">Zn(2)-C6 fungal-type domain-containing protein</fullName>
    </recommendedName>
</protein>
<dbReference type="InterPro" id="IPR036864">
    <property type="entry name" value="Zn2-C6_fun-type_DNA-bd_sf"/>
</dbReference>
<dbReference type="CDD" id="cd00067">
    <property type="entry name" value="GAL4"/>
    <property type="match status" value="1"/>
</dbReference>
<dbReference type="InterPro" id="IPR007219">
    <property type="entry name" value="XnlR_reg_dom"/>
</dbReference>
<feature type="compositionally biased region" description="Low complexity" evidence="7">
    <location>
        <begin position="222"/>
        <end position="237"/>
    </location>
</feature>
<gene>
    <name evidence="9" type="ORF">B0T24DRAFT_118235</name>
</gene>
<evidence type="ECO:0000256" key="4">
    <source>
        <dbReference type="ARBA" id="ARBA00023125"/>
    </source>
</evidence>
<dbReference type="InterPro" id="IPR001138">
    <property type="entry name" value="Zn2Cys6_DnaBD"/>
</dbReference>
<feature type="compositionally biased region" description="Acidic residues" evidence="7">
    <location>
        <begin position="21"/>
        <end position="32"/>
    </location>
</feature>
<feature type="region of interest" description="Disordered" evidence="7">
    <location>
        <begin position="214"/>
        <end position="237"/>
    </location>
</feature>
<keyword evidence="10" id="KW-1185">Reference proteome</keyword>
<evidence type="ECO:0000256" key="3">
    <source>
        <dbReference type="ARBA" id="ARBA00023015"/>
    </source>
</evidence>
<sequence length="852" mass="93049">MDRAGAGSGAAPAPAPAPVDIDPDSADMDVDMDTPTSSANSAGATTSGLIKLAEPRRRNRPALSCIQCRTRKIRCDRNEPCASCIKSKIVNCTYEEARRPKPRLWRLSPAPGSAPPDMSPGPPPATEDPYLRLNLTSGFTFREVHPSSSGAGLQYASSAASLASVSTGASVSTPARTSDPASLPGPVAAQFDSPARATPALADRVRQLEQQLADALDRHRSGPSSAPRPSRLSQPPLISSQGVLSKARYFGSSHWINGTKLFPLVMGVAEKMQSDKTSEVYSLLQNCKSIARSIKTQRVPVHISFDVGKAMPISEETSRRLVEAYFRTMEGVYRIVHVPSFWKEYQKYWDNPEAASKAFIVQLQLAMAIGTCFQDDVAALRHYATQWIYEAQIWLVSPSEKSRMTFAGLQTMCLLHLAKETCGVGSDLVWISAGSLLRTAMHMGLHRDPDVLSNLSTLHAELRRRLWATILEIVLQSSLDSGGPPLISLSDFDTHQPANYDDDQLAENGNLSTTPRPLSTFTQTTVQIALLRSFPIRLAIAQYANHFNSPVTYEETLKWNTELTTACRALSAALQPAYDPAGVLPNRLSLFQLRIAEQMVHRFFLTLNHPWLCLAQSNPAYYFARKMCVETSLKFYRAFATGSPAGDSGTASQTDDFTRLTTCGNGAFRSVPILAVLTICLELLWQAQEDRSFRQSLSMESRLDRLGPANEADVGASGGIGSGAAPRQDLFEAVKYSIGWTERRIKSGETSVKGYIMCSALLTQAQAVQRGASDVEVEKIVLSCVADDLRYCYNLLKETTGISTPAASMGEGLNTGLDDLSLEPWAEWDSEAPMECHGFKSIFNFDDVDFFG</sequence>
<keyword evidence="1" id="KW-0479">Metal-binding</keyword>
<dbReference type="SUPFAM" id="SSF57701">
    <property type="entry name" value="Zn2/Cys6 DNA-binding domain"/>
    <property type="match status" value="1"/>
</dbReference>
<dbReference type="GO" id="GO:0008270">
    <property type="term" value="F:zinc ion binding"/>
    <property type="evidence" value="ECO:0007669"/>
    <property type="project" value="InterPro"/>
</dbReference>
<evidence type="ECO:0000256" key="2">
    <source>
        <dbReference type="ARBA" id="ARBA00022833"/>
    </source>
</evidence>
<feature type="compositionally biased region" description="Low complexity" evidence="7">
    <location>
        <begin position="33"/>
        <end position="47"/>
    </location>
</feature>
<dbReference type="PROSITE" id="PS00463">
    <property type="entry name" value="ZN2_CY6_FUNGAL_1"/>
    <property type="match status" value="1"/>
</dbReference>
<feature type="compositionally biased region" description="Pro residues" evidence="7">
    <location>
        <begin position="112"/>
        <end position="126"/>
    </location>
</feature>
<keyword evidence="5" id="KW-0804">Transcription</keyword>
<evidence type="ECO:0000256" key="5">
    <source>
        <dbReference type="ARBA" id="ARBA00023163"/>
    </source>
</evidence>
<keyword evidence="2" id="KW-0862">Zinc</keyword>
<dbReference type="EMBL" id="JAULSN010000012">
    <property type="protein sequence ID" value="KAK3361228.1"/>
    <property type="molecule type" value="Genomic_DNA"/>
</dbReference>
<dbReference type="GO" id="GO:0006351">
    <property type="term" value="P:DNA-templated transcription"/>
    <property type="evidence" value="ECO:0007669"/>
    <property type="project" value="InterPro"/>
</dbReference>
<dbReference type="PANTHER" id="PTHR31944:SF131">
    <property type="entry name" value="HEME-RESPONSIVE ZINC FINGER TRANSCRIPTION FACTOR HAP1"/>
    <property type="match status" value="1"/>
</dbReference>
<dbReference type="Pfam" id="PF00172">
    <property type="entry name" value="Zn_clus"/>
    <property type="match status" value="1"/>
</dbReference>
<dbReference type="InterPro" id="IPR051430">
    <property type="entry name" value="Fungal_TF_Env_Response"/>
</dbReference>
<keyword evidence="4" id="KW-0238">DNA-binding</keyword>
<proteinExistence type="predicted"/>
<dbReference type="GO" id="GO:0005634">
    <property type="term" value="C:nucleus"/>
    <property type="evidence" value="ECO:0007669"/>
    <property type="project" value="TreeGrafter"/>
</dbReference>
<keyword evidence="3" id="KW-0805">Transcription regulation</keyword>
<reference evidence="9" key="2">
    <citation type="submission" date="2023-06" db="EMBL/GenBank/DDBJ databases">
        <authorList>
            <consortium name="Lawrence Berkeley National Laboratory"/>
            <person name="Haridas S."/>
            <person name="Hensen N."/>
            <person name="Bonometti L."/>
            <person name="Westerberg I."/>
            <person name="Brannstrom I.O."/>
            <person name="Guillou S."/>
            <person name="Cros-Aarteil S."/>
            <person name="Calhoun S."/>
            <person name="Kuo A."/>
            <person name="Mondo S."/>
            <person name="Pangilinan J."/>
            <person name="Riley R."/>
            <person name="Labutti K."/>
            <person name="Andreopoulos B."/>
            <person name="Lipzen A."/>
            <person name="Chen C."/>
            <person name="Yanf M."/>
            <person name="Daum C."/>
            <person name="Ng V."/>
            <person name="Clum A."/>
            <person name="Steindorff A."/>
            <person name="Ohm R."/>
            <person name="Martin F."/>
            <person name="Silar P."/>
            <person name="Natvig D."/>
            <person name="Lalanne C."/>
            <person name="Gautier V."/>
            <person name="Ament-Velasquez S.L."/>
            <person name="Kruys A."/>
            <person name="Hutchinson M.I."/>
            <person name="Powell A.J."/>
            <person name="Barry K."/>
            <person name="Miller A.N."/>
            <person name="Grigoriev I.V."/>
            <person name="Debuchy R."/>
            <person name="Gladieux P."/>
            <person name="Thoren M.H."/>
            <person name="Johannesson H."/>
        </authorList>
    </citation>
    <scope>NUCLEOTIDE SEQUENCE</scope>
    <source>
        <strain evidence="9">CBS 958.72</strain>
    </source>
</reference>
<dbReference type="SMART" id="SM00906">
    <property type="entry name" value="Fungal_trans"/>
    <property type="match status" value="1"/>
</dbReference>
<dbReference type="GO" id="GO:0001228">
    <property type="term" value="F:DNA-binding transcription activator activity, RNA polymerase II-specific"/>
    <property type="evidence" value="ECO:0007669"/>
    <property type="project" value="TreeGrafter"/>
</dbReference>
<evidence type="ECO:0000259" key="8">
    <source>
        <dbReference type="PROSITE" id="PS50048"/>
    </source>
</evidence>